<name>A0A5C6B971_9BACT</name>
<dbReference type="Pfam" id="PF07883">
    <property type="entry name" value="Cupin_2"/>
    <property type="match status" value="1"/>
</dbReference>
<accession>A0A5C6B971</accession>
<dbReference type="CDD" id="cd02230">
    <property type="entry name" value="cupin_HP0902-like"/>
    <property type="match status" value="1"/>
</dbReference>
<dbReference type="Gene3D" id="2.60.120.10">
    <property type="entry name" value="Jelly Rolls"/>
    <property type="match status" value="1"/>
</dbReference>
<dbReference type="AlphaFoldDB" id="A0A5C6B971"/>
<comment type="caution">
    <text evidence="2">The sequence shown here is derived from an EMBL/GenBank/DDBJ whole genome shotgun (WGS) entry which is preliminary data.</text>
</comment>
<proteinExistence type="predicted"/>
<dbReference type="InterPro" id="IPR014710">
    <property type="entry name" value="RmlC-like_jellyroll"/>
</dbReference>
<keyword evidence="3" id="KW-1185">Reference proteome</keyword>
<dbReference type="OrthoDB" id="8265259at2"/>
<dbReference type="InterPro" id="IPR011051">
    <property type="entry name" value="RmlC_Cupin_sf"/>
</dbReference>
<dbReference type="RefSeq" id="WP_146518542.1">
    <property type="nucleotide sequence ID" value="NZ_CP151726.1"/>
</dbReference>
<reference evidence="2 3" key="1">
    <citation type="submission" date="2019-02" db="EMBL/GenBank/DDBJ databases">
        <title>Deep-cultivation of Planctomycetes and their phenomic and genomic characterization uncovers novel biology.</title>
        <authorList>
            <person name="Wiegand S."/>
            <person name="Jogler M."/>
            <person name="Boedeker C."/>
            <person name="Pinto D."/>
            <person name="Vollmers J."/>
            <person name="Rivas-Marin E."/>
            <person name="Kohn T."/>
            <person name="Peeters S.H."/>
            <person name="Heuer A."/>
            <person name="Rast P."/>
            <person name="Oberbeckmann S."/>
            <person name="Bunk B."/>
            <person name="Jeske O."/>
            <person name="Meyerdierks A."/>
            <person name="Storesund J.E."/>
            <person name="Kallscheuer N."/>
            <person name="Luecker S."/>
            <person name="Lage O.M."/>
            <person name="Pohl T."/>
            <person name="Merkel B.J."/>
            <person name="Hornburger P."/>
            <person name="Mueller R.-W."/>
            <person name="Bruemmer F."/>
            <person name="Labrenz M."/>
            <person name="Spormann A.M."/>
            <person name="Op Den Camp H."/>
            <person name="Overmann J."/>
            <person name="Amann R."/>
            <person name="Jetten M.S.M."/>
            <person name="Mascher T."/>
            <person name="Medema M.H."/>
            <person name="Devos D.P."/>
            <person name="Kaster A.-K."/>
            <person name="Ovreas L."/>
            <person name="Rohde M."/>
            <person name="Galperin M.Y."/>
            <person name="Jogler C."/>
        </authorList>
    </citation>
    <scope>NUCLEOTIDE SEQUENCE [LARGE SCALE GENOMIC DNA]</scope>
    <source>
        <strain evidence="2 3">Pla52n</strain>
    </source>
</reference>
<sequence length="103" mass="11360">MDHPSNQPIELLHIEPGVEPKPQLLLQNDSFKLMRLVLPAGKSIPEHKAPKEITVDCLAGAIDFTTRHETHRMTTGMLLHLDAGELHSLTAIEDAIVLVTLAK</sequence>
<evidence type="ECO:0000313" key="2">
    <source>
        <dbReference type="EMBL" id="TWU08510.1"/>
    </source>
</evidence>
<organism evidence="2 3">
    <name type="scientific">Stieleria varia</name>
    <dbReference type="NCBI Taxonomy" id="2528005"/>
    <lineage>
        <taxon>Bacteria</taxon>
        <taxon>Pseudomonadati</taxon>
        <taxon>Planctomycetota</taxon>
        <taxon>Planctomycetia</taxon>
        <taxon>Pirellulales</taxon>
        <taxon>Pirellulaceae</taxon>
        <taxon>Stieleria</taxon>
    </lineage>
</organism>
<gene>
    <name evidence="2" type="ORF">Pla52n_10930</name>
</gene>
<dbReference type="Proteomes" id="UP000320176">
    <property type="component" value="Unassembled WGS sequence"/>
</dbReference>
<dbReference type="EMBL" id="SJPN01000001">
    <property type="protein sequence ID" value="TWU08510.1"/>
    <property type="molecule type" value="Genomic_DNA"/>
</dbReference>
<dbReference type="InterPro" id="IPR013096">
    <property type="entry name" value="Cupin_2"/>
</dbReference>
<evidence type="ECO:0000259" key="1">
    <source>
        <dbReference type="Pfam" id="PF07883"/>
    </source>
</evidence>
<feature type="domain" description="Cupin type-2" evidence="1">
    <location>
        <begin position="36"/>
        <end position="97"/>
    </location>
</feature>
<dbReference type="SUPFAM" id="SSF51182">
    <property type="entry name" value="RmlC-like cupins"/>
    <property type="match status" value="1"/>
</dbReference>
<evidence type="ECO:0000313" key="3">
    <source>
        <dbReference type="Proteomes" id="UP000320176"/>
    </source>
</evidence>
<protein>
    <submittedName>
        <fullName evidence="2">Cupin domain protein</fullName>
    </submittedName>
</protein>